<comment type="caution">
    <text evidence="2">The sequence shown here is derived from an EMBL/GenBank/DDBJ whole genome shotgun (WGS) entry which is preliminary data.</text>
</comment>
<dbReference type="AlphaFoldDB" id="A0A2A3M4N7"/>
<dbReference type="Proteomes" id="UP000218102">
    <property type="component" value="Unassembled WGS sequence"/>
</dbReference>
<dbReference type="EMBL" id="NTME01000013">
    <property type="protein sequence ID" value="PBJ94852.1"/>
    <property type="molecule type" value="Genomic_DNA"/>
</dbReference>
<evidence type="ECO:0000256" key="1">
    <source>
        <dbReference type="SAM" id="MobiDB-lite"/>
    </source>
</evidence>
<evidence type="ECO:0000313" key="2">
    <source>
        <dbReference type="EMBL" id="PBJ94852.1"/>
    </source>
</evidence>
<protein>
    <submittedName>
        <fullName evidence="2">Uncharacterized protein</fullName>
    </submittedName>
</protein>
<name>A0A2A3M4N7_PSEDL</name>
<accession>A0A2A3M4N7</accession>
<proteinExistence type="predicted"/>
<evidence type="ECO:0000313" key="3">
    <source>
        <dbReference type="Proteomes" id="UP000218102"/>
    </source>
</evidence>
<gene>
    <name evidence="2" type="ORF">CMV24_15500</name>
</gene>
<sequence length="98" mass="11316">MKWPCTGASRPNTRRHIPRQRRGRFSNSPEPDAFSCRSGLVSRKGRNAAPAIYPLKLKTWGRFAPLSRHKAAPTKARQNLRRNFLDTHQERPWLAQAQ</sequence>
<reference evidence="2 3" key="1">
    <citation type="submission" date="2017-09" db="EMBL/GenBank/DDBJ databases">
        <authorList>
            <person name="Ehlers B."/>
            <person name="Leendertz F.H."/>
        </authorList>
    </citation>
    <scope>NUCLEOTIDE SEQUENCE [LARGE SCALE GENOMIC DNA]</scope>
    <source>
        <strain evidence="2 3">DJ-1</strain>
    </source>
</reference>
<feature type="region of interest" description="Disordered" evidence="1">
    <location>
        <begin position="1"/>
        <end position="38"/>
    </location>
</feature>
<feature type="compositionally biased region" description="Basic residues" evidence="1">
    <location>
        <begin position="12"/>
        <end position="24"/>
    </location>
</feature>
<organism evidence="2 3">
    <name type="scientific">Pseudomonas plecoglossicida</name>
    <dbReference type="NCBI Taxonomy" id="70775"/>
    <lineage>
        <taxon>Bacteria</taxon>
        <taxon>Pseudomonadati</taxon>
        <taxon>Pseudomonadota</taxon>
        <taxon>Gammaproteobacteria</taxon>
        <taxon>Pseudomonadales</taxon>
        <taxon>Pseudomonadaceae</taxon>
        <taxon>Pseudomonas</taxon>
    </lineage>
</organism>